<organism evidence="1">
    <name type="scientific">Nymphaea colorata</name>
    <name type="common">pocket water lily</name>
    <dbReference type="NCBI Taxonomy" id="210225"/>
    <lineage>
        <taxon>Eukaryota</taxon>
        <taxon>Viridiplantae</taxon>
        <taxon>Streptophyta</taxon>
        <taxon>Embryophyta</taxon>
        <taxon>Tracheophyta</taxon>
        <taxon>Spermatophyta</taxon>
        <taxon>Magnoliopsida</taxon>
        <taxon>Nymphaeales</taxon>
        <taxon>Nymphaeaceae</taxon>
        <taxon>Nymphaea</taxon>
    </lineage>
</organism>
<proteinExistence type="predicted"/>
<dbReference type="InterPro" id="IPR029000">
    <property type="entry name" value="Cyclophilin-like_dom_sf"/>
</dbReference>
<protein>
    <submittedName>
        <fullName evidence="1">Uncharacterized protein</fullName>
    </submittedName>
</protein>
<reference evidence="1" key="1">
    <citation type="submission" date="2019-09" db="EMBL/GenBank/DDBJ databases">
        <authorList>
            <person name="Zhang L."/>
        </authorList>
    </citation>
    <scope>NUCLEOTIDE SEQUENCE</scope>
</reference>
<name>A0A5K1HCR8_9MAGN</name>
<accession>A0A5K1HCR8</accession>
<dbReference type="AlphaFoldDB" id="A0A5K1HCR8"/>
<gene>
    <name evidence="1" type="ORF">NYM_LOCUS29284</name>
</gene>
<sequence length="36" mass="3972">MTSKANYKVYMDVQIGGTAAGRIIFELFNDLTSKTS</sequence>
<evidence type="ECO:0000313" key="1">
    <source>
        <dbReference type="EMBL" id="VVW85643.1"/>
    </source>
</evidence>
<dbReference type="EMBL" id="LR721947">
    <property type="protein sequence ID" value="VVW85643.1"/>
    <property type="molecule type" value="Genomic_DNA"/>
</dbReference>
<dbReference type="SUPFAM" id="SSF50891">
    <property type="entry name" value="Cyclophilin-like"/>
    <property type="match status" value="1"/>
</dbReference>
<dbReference type="Gene3D" id="2.40.100.10">
    <property type="entry name" value="Cyclophilin-like"/>
    <property type="match status" value="1"/>
</dbReference>